<dbReference type="Gene3D" id="1.25.40.10">
    <property type="entry name" value="Tetratricopeptide repeat domain"/>
    <property type="match status" value="2"/>
</dbReference>
<dbReference type="PROSITE" id="PS50005">
    <property type="entry name" value="TPR"/>
    <property type="match status" value="1"/>
</dbReference>
<feature type="chain" id="PRO_5002780099" evidence="3">
    <location>
        <begin position="24"/>
        <end position="437"/>
    </location>
</feature>
<dbReference type="OrthoDB" id="965869at2"/>
<protein>
    <submittedName>
        <fullName evidence="4">Tetratricopeptide TPR_2 repeat protein</fullName>
    </submittedName>
</protein>
<dbReference type="InterPro" id="IPR019734">
    <property type="entry name" value="TPR_rpt"/>
</dbReference>
<keyword evidence="1" id="KW-0802">TPR repeat</keyword>
<organism evidence="4 5">
    <name type="scientific">Elusimicrobium minutum (strain Pei191)</name>
    <dbReference type="NCBI Taxonomy" id="445932"/>
    <lineage>
        <taxon>Bacteria</taxon>
        <taxon>Pseudomonadati</taxon>
        <taxon>Elusimicrobiota</taxon>
        <taxon>Elusimicrobia</taxon>
        <taxon>Elusimicrobiales</taxon>
        <taxon>Elusimicrobiaceae</taxon>
        <taxon>Elusimicrobium</taxon>
    </lineage>
</organism>
<dbReference type="SUPFAM" id="SSF48452">
    <property type="entry name" value="TPR-like"/>
    <property type="match status" value="2"/>
</dbReference>
<evidence type="ECO:0000313" key="5">
    <source>
        <dbReference type="Proteomes" id="UP000001029"/>
    </source>
</evidence>
<proteinExistence type="predicted"/>
<keyword evidence="5" id="KW-1185">Reference proteome</keyword>
<evidence type="ECO:0000256" key="3">
    <source>
        <dbReference type="SAM" id="SignalP"/>
    </source>
</evidence>
<dbReference type="InterPro" id="IPR011990">
    <property type="entry name" value="TPR-like_helical_dom_sf"/>
</dbReference>
<reference evidence="4 5" key="1">
    <citation type="journal article" date="2009" name="Appl. Environ. Microbiol.">
        <title>Genomic analysis of 'Elusimicrobium minutum,' the first cultivated representative of the phylum 'Elusimicrobia' (formerly termite group 1).</title>
        <authorList>
            <person name="Herlemann D.P.R."/>
            <person name="Geissinger O."/>
            <person name="Ikeda-Ohtsubo W."/>
            <person name="Kunin V."/>
            <person name="Sun H."/>
            <person name="Lapidus A."/>
            <person name="Hugenholtz P."/>
            <person name="Brune A."/>
        </authorList>
    </citation>
    <scope>NUCLEOTIDE SEQUENCE [LARGE SCALE GENOMIC DNA]</scope>
    <source>
        <strain evidence="4 5">Pei191</strain>
    </source>
</reference>
<dbReference type="AlphaFoldDB" id="B2KE07"/>
<dbReference type="KEGG" id="emi:Emin_1203"/>
<name>B2KE07_ELUMP</name>
<feature type="region of interest" description="Disordered" evidence="2">
    <location>
        <begin position="328"/>
        <end position="351"/>
    </location>
</feature>
<dbReference type="STRING" id="445932.Emin_1203"/>
<evidence type="ECO:0000256" key="1">
    <source>
        <dbReference type="PROSITE-ProRule" id="PRU00339"/>
    </source>
</evidence>
<dbReference type="HOGENOM" id="CLU_626622_0_0_0"/>
<sequence length="437" mass="49653">MNKSIRYFLVILTVCFLAGAVHSQDRTRTRGKEKGMILDLTRFSLGTMNKTEDRKQYMSTIQLEKQRIENFTLGIVYENAFFFYRRGDYQRAHDLAMAILAVDPEFKNARTLAEQAHRMGTFGTLSESEIIAAKTAEAERLHANGRLVEANRKFDEILAIQPNNGNAKNWQRKISKEIAQEHERRGDAAYAKGDFEKALDQWYSALLIRKEDPSLVSRIVKVEKELKDKKLTAAMKEGAEYYSAGKLVSSFNAFQRALKIQPAEPKAQKFSDQLRTEIAQGYVNSANKFYKSGKYDSAIANWNEAKKWGYDANTLDAAIKKARNAKTASTAKKTTKPISGSVTKPEIPTVEQEDPFAQDPVFDEPNFNAQLPTVETTRVSEENRRLSQEAYGRGVKAFNDEDYETARKEWNTAKQLDPGNADAEQGLRRVQEMLEVR</sequence>
<keyword evidence="3" id="KW-0732">Signal</keyword>
<dbReference type="RefSeq" id="WP_012415368.1">
    <property type="nucleotide sequence ID" value="NC_010644.1"/>
</dbReference>
<evidence type="ECO:0000256" key="2">
    <source>
        <dbReference type="SAM" id="MobiDB-lite"/>
    </source>
</evidence>
<evidence type="ECO:0000313" key="4">
    <source>
        <dbReference type="EMBL" id="ACC98753.1"/>
    </source>
</evidence>
<feature type="repeat" description="TPR" evidence="1">
    <location>
        <begin position="231"/>
        <end position="264"/>
    </location>
</feature>
<dbReference type="EMBL" id="CP001055">
    <property type="protein sequence ID" value="ACC98753.1"/>
    <property type="molecule type" value="Genomic_DNA"/>
</dbReference>
<accession>B2KE07</accession>
<feature type="signal peptide" evidence="3">
    <location>
        <begin position="1"/>
        <end position="23"/>
    </location>
</feature>
<dbReference type="Proteomes" id="UP000001029">
    <property type="component" value="Chromosome"/>
</dbReference>
<dbReference type="SMART" id="SM00028">
    <property type="entry name" value="TPR"/>
    <property type="match status" value="4"/>
</dbReference>
<gene>
    <name evidence="4" type="ordered locus">Emin_1203</name>
</gene>